<dbReference type="Gene3D" id="3.30.160.60">
    <property type="entry name" value="Classic Zinc Finger"/>
    <property type="match status" value="2"/>
</dbReference>
<evidence type="ECO:0000256" key="7">
    <source>
        <dbReference type="ARBA" id="ARBA00023015"/>
    </source>
</evidence>
<dbReference type="InterPro" id="IPR036236">
    <property type="entry name" value="Znf_C2H2_sf"/>
</dbReference>
<dbReference type="InterPro" id="IPR042861">
    <property type="entry name" value="TEX11"/>
</dbReference>
<keyword evidence="4" id="KW-0677">Repeat</keyword>
<dbReference type="EMBL" id="KN124216">
    <property type="protein sequence ID" value="KFO21974.1"/>
    <property type="molecule type" value="Genomic_DNA"/>
</dbReference>
<dbReference type="GO" id="GO:0007130">
    <property type="term" value="P:synaptonemal complex assembly"/>
    <property type="evidence" value="ECO:0007669"/>
    <property type="project" value="TreeGrafter"/>
</dbReference>
<gene>
    <name evidence="13" type="ORF">H920_16615</name>
</gene>
<accession>A0A091CRT0</accession>
<evidence type="ECO:0000256" key="10">
    <source>
        <dbReference type="ARBA" id="ARBA00023242"/>
    </source>
</evidence>
<keyword evidence="14" id="KW-1185">Reference proteome</keyword>
<keyword evidence="7" id="KW-0805">Transcription regulation</keyword>
<dbReference type="PROSITE" id="PS00028">
    <property type="entry name" value="ZINC_FINGER_C2H2_1"/>
    <property type="match status" value="1"/>
</dbReference>
<dbReference type="InterPro" id="IPR013087">
    <property type="entry name" value="Znf_C2H2_type"/>
</dbReference>
<evidence type="ECO:0000256" key="4">
    <source>
        <dbReference type="ARBA" id="ARBA00022737"/>
    </source>
</evidence>
<evidence type="ECO:0000256" key="6">
    <source>
        <dbReference type="ARBA" id="ARBA00022833"/>
    </source>
</evidence>
<dbReference type="SUPFAM" id="SSF57667">
    <property type="entry name" value="beta-beta-alpha zinc fingers"/>
    <property type="match status" value="1"/>
</dbReference>
<evidence type="ECO:0000256" key="11">
    <source>
        <dbReference type="PROSITE-ProRule" id="PRU00042"/>
    </source>
</evidence>
<dbReference type="GO" id="GO:0007060">
    <property type="term" value="P:male meiosis chromosome segregation"/>
    <property type="evidence" value="ECO:0007669"/>
    <property type="project" value="TreeGrafter"/>
</dbReference>
<dbReference type="FunFam" id="3.30.160.60:FF:000240">
    <property type="entry name" value="Zinc finger protein 250"/>
    <property type="match status" value="1"/>
</dbReference>
<evidence type="ECO:0000256" key="2">
    <source>
        <dbReference type="ARBA" id="ARBA00006991"/>
    </source>
</evidence>
<reference evidence="13 14" key="1">
    <citation type="submission" date="2013-11" db="EMBL/GenBank/DDBJ databases">
        <title>The Damaraland mole rat (Fukomys damarensis) genome and evolution of African mole rats.</title>
        <authorList>
            <person name="Gladyshev V.N."/>
            <person name="Fang X."/>
        </authorList>
    </citation>
    <scope>NUCLEOTIDE SEQUENCE [LARGE SCALE GENOMIC DNA]</scope>
    <source>
        <tissue evidence="13">Liver</tissue>
    </source>
</reference>
<comment type="similarity">
    <text evidence="2">Belongs to the krueppel C2H2-type zinc-finger protein family.</text>
</comment>
<proteinExistence type="inferred from homology"/>
<dbReference type="Proteomes" id="UP000028990">
    <property type="component" value="Unassembled WGS sequence"/>
</dbReference>
<dbReference type="AlphaFoldDB" id="A0A091CRT0"/>
<evidence type="ECO:0000256" key="1">
    <source>
        <dbReference type="ARBA" id="ARBA00004123"/>
    </source>
</evidence>
<dbReference type="GO" id="GO:0000801">
    <property type="term" value="C:central element"/>
    <property type="evidence" value="ECO:0007669"/>
    <property type="project" value="TreeGrafter"/>
</dbReference>
<dbReference type="PANTHER" id="PTHR47083:SF1">
    <property type="entry name" value="TESTIS-EXPRESSED PROTEIN 11"/>
    <property type="match status" value="1"/>
</dbReference>
<dbReference type="GO" id="GO:0008270">
    <property type="term" value="F:zinc ion binding"/>
    <property type="evidence" value="ECO:0007669"/>
    <property type="project" value="UniProtKB-KW"/>
</dbReference>
<evidence type="ECO:0000259" key="12">
    <source>
        <dbReference type="PROSITE" id="PS50157"/>
    </source>
</evidence>
<keyword evidence="6" id="KW-0862">Zinc</keyword>
<sequence>MRTTKLHRELTSAPGLRWSRLMNMKTGKEWVDAGNALNADEFFQAAMAGLEQLYVKLMQRSYNKAHLIIQKITIEKDLFKVLSYQAESVGKKKKRVHTGEKPYVCKQCGKAFGTQGHCKKHESIHTGEKPYICKQFWKAFSNMFVKDTKELKYLKEVSLGRNFIYVSLF</sequence>
<evidence type="ECO:0000256" key="3">
    <source>
        <dbReference type="ARBA" id="ARBA00022723"/>
    </source>
</evidence>
<dbReference type="PANTHER" id="PTHR47083">
    <property type="entry name" value="TESTIS-EXPRESSED PROTEIN 11"/>
    <property type="match status" value="1"/>
</dbReference>
<evidence type="ECO:0000313" key="13">
    <source>
        <dbReference type="EMBL" id="KFO21974.1"/>
    </source>
</evidence>
<keyword evidence="9" id="KW-0804">Transcription</keyword>
<comment type="subcellular location">
    <subcellularLocation>
        <location evidence="1">Nucleus</location>
    </subcellularLocation>
</comment>
<keyword evidence="5 11" id="KW-0863">Zinc-finger</keyword>
<evidence type="ECO:0000256" key="9">
    <source>
        <dbReference type="ARBA" id="ARBA00023163"/>
    </source>
</evidence>
<name>A0A091CRT0_FUKDA</name>
<evidence type="ECO:0000313" key="14">
    <source>
        <dbReference type="Proteomes" id="UP000028990"/>
    </source>
</evidence>
<protein>
    <submittedName>
        <fullName evidence="13">Testis-expressed sequence 11 protein</fullName>
    </submittedName>
</protein>
<dbReference type="GO" id="GO:0003677">
    <property type="term" value="F:DNA binding"/>
    <property type="evidence" value="ECO:0007669"/>
    <property type="project" value="UniProtKB-KW"/>
</dbReference>
<keyword evidence="3" id="KW-0479">Metal-binding</keyword>
<dbReference type="GO" id="GO:0007131">
    <property type="term" value="P:reciprocal meiotic recombination"/>
    <property type="evidence" value="ECO:0007669"/>
    <property type="project" value="TreeGrafter"/>
</dbReference>
<feature type="domain" description="C2H2-type" evidence="12">
    <location>
        <begin position="103"/>
        <end position="130"/>
    </location>
</feature>
<dbReference type="PROSITE" id="PS50157">
    <property type="entry name" value="ZINC_FINGER_C2H2_2"/>
    <property type="match status" value="1"/>
</dbReference>
<organism evidence="13 14">
    <name type="scientific">Fukomys damarensis</name>
    <name type="common">Damaraland mole rat</name>
    <name type="synonym">Cryptomys damarensis</name>
    <dbReference type="NCBI Taxonomy" id="885580"/>
    <lineage>
        <taxon>Eukaryota</taxon>
        <taxon>Metazoa</taxon>
        <taxon>Chordata</taxon>
        <taxon>Craniata</taxon>
        <taxon>Vertebrata</taxon>
        <taxon>Euteleostomi</taxon>
        <taxon>Mammalia</taxon>
        <taxon>Eutheria</taxon>
        <taxon>Euarchontoglires</taxon>
        <taxon>Glires</taxon>
        <taxon>Rodentia</taxon>
        <taxon>Hystricomorpha</taxon>
        <taxon>Bathyergidae</taxon>
        <taxon>Fukomys</taxon>
    </lineage>
</organism>
<keyword evidence="10" id="KW-0539">Nucleus</keyword>
<evidence type="ECO:0000256" key="8">
    <source>
        <dbReference type="ARBA" id="ARBA00023125"/>
    </source>
</evidence>
<evidence type="ECO:0000256" key="5">
    <source>
        <dbReference type="ARBA" id="ARBA00022771"/>
    </source>
</evidence>
<keyword evidence="8" id="KW-0238">DNA-binding</keyword>